<dbReference type="Pfam" id="PF01687">
    <property type="entry name" value="Flavokinase"/>
    <property type="match status" value="1"/>
</dbReference>
<protein>
    <recommendedName>
        <fullName evidence="15">Riboflavin biosynthesis protein</fullName>
    </recommendedName>
    <domain>
        <recommendedName>
            <fullName evidence="15">Riboflavin kinase</fullName>
            <ecNumber evidence="15">2.7.1.26</ecNumber>
        </recommendedName>
        <alternativeName>
            <fullName evidence="15">Flavokinase</fullName>
        </alternativeName>
    </domain>
    <domain>
        <recommendedName>
            <fullName evidence="15">FMN adenylyltransferase</fullName>
            <ecNumber evidence="15">2.7.7.2</ecNumber>
        </recommendedName>
        <alternativeName>
            <fullName evidence="15">FAD pyrophosphorylase</fullName>
        </alternativeName>
        <alternativeName>
            <fullName evidence="15">FAD synthase</fullName>
        </alternativeName>
    </domain>
</protein>
<dbReference type="Proteomes" id="UP000004295">
    <property type="component" value="Unassembled WGS sequence"/>
</dbReference>
<name>C3J9D4_POREA</name>
<dbReference type="UniPathway" id="UPA00277">
    <property type="reaction ID" value="UER00407"/>
</dbReference>
<keyword evidence="6 15" id="KW-0808">Transferase</keyword>
<evidence type="ECO:0000313" key="18">
    <source>
        <dbReference type="Proteomes" id="UP000004295"/>
    </source>
</evidence>
<sequence>MDTIKFIRLPSGELSCESPELLPEQVVATIGVFDGVHGGHRFLIEQLKHEAQRLRLPSAVITFDTPPVMVVRPDHPFEKLNSNTEREQLLAKTGVDFLFLLPFDWALAALSAEEFFRHIITRQLHVHTLLMGYDHHFGRPPKAGDPPTDYKSLGEKWGVRVLPQEPFFDEKEGKPYSSSRIRKLLRADNLSLANQLLGYNFRITGEVKGGLGIGKTLGFPTANIQPEDAHKLIPPLGVYAVWAHLGEARYGGMLYIGNRPTIADGLERTIEVNLFNFQGNLYDKKIAVELIAHTRGEARFSSYEELSQALRQDAEITQGLLSL</sequence>
<dbReference type="eggNOG" id="COG0196">
    <property type="taxonomic scope" value="Bacteria"/>
</dbReference>
<dbReference type="SUPFAM" id="SSF52374">
    <property type="entry name" value="Nucleotidylyl transferase"/>
    <property type="match status" value="1"/>
</dbReference>
<dbReference type="GO" id="GO:0003919">
    <property type="term" value="F:FMN adenylyltransferase activity"/>
    <property type="evidence" value="ECO:0007669"/>
    <property type="project" value="UniProtKB-UniRule"/>
</dbReference>
<dbReference type="NCBIfam" id="TIGR00083">
    <property type="entry name" value="ribF"/>
    <property type="match status" value="1"/>
</dbReference>
<gene>
    <name evidence="17" type="primary">ribF</name>
    <name evidence="17" type="ORF">POREN0001_1077</name>
</gene>
<accession>C3J9D4</accession>
<comment type="function">
    <text evidence="1">Catalyzes the phosphorylation of riboflavin to FMN followed by the adenylation of FMN to FAD.</text>
</comment>
<dbReference type="GO" id="GO:0008531">
    <property type="term" value="F:riboflavin kinase activity"/>
    <property type="evidence" value="ECO:0007669"/>
    <property type="project" value="UniProtKB-UniRule"/>
</dbReference>
<dbReference type="Gene3D" id="2.40.30.30">
    <property type="entry name" value="Riboflavin kinase-like"/>
    <property type="match status" value="1"/>
</dbReference>
<proteinExistence type="inferred from homology"/>
<dbReference type="SUPFAM" id="SSF82114">
    <property type="entry name" value="Riboflavin kinase-like"/>
    <property type="match status" value="1"/>
</dbReference>
<dbReference type="GO" id="GO:0006747">
    <property type="term" value="P:FAD biosynthetic process"/>
    <property type="evidence" value="ECO:0007669"/>
    <property type="project" value="UniProtKB-UniRule"/>
</dbReference>
<evidence type="ECO:0000256" key="12">
    <source>
        <dbReference type="ARBA" id="ARBA00023268"/>
    </source>
</evidence>
<comment type="catalytic activity">
    <reaction evidence="13 15">
        <text>riboflavin + ATP = FMN + ADP + H(+)</text>
        <dbReference type="Rhea" id="RHEA:14357"/>
        <dbReference type="ChEBI" id="CHEBI:15378"/>
        <dbReference type="ChEBI" id="CHEBI:30616"/>
        <dbReference type="ChEBI" id="CHEBI:57986"/>
        <dbReference type="ChEBI" id="CHEBI:58210"/>
        <dbReference type="ChEBI" id="CHEBI:456216"/>
        <dbReference type="EC" id="2.7.1.26"/>
    </reaction>
</comment>
<dbReference type="InterPro" id="IPR002606">
    <property type="entry name" value="Riboflavin_kinase_bac"/>
</dbReference>
<keyword evidence="4 15" id="KW-0285">Flavoprotein</keyword>
<evidence type="ECO:0000313" key="17">
    <source>
        <dbReference type="EMBL" id="EEN83291.1"/>
    </source>
</evidence>
<evidence type="ECO:0000256" key="13">
    <source>
        <dbReference type="ARBA" id="ARBA00047880"/>
    </source>
</evidence>
<comment type="catalytic activity">
    <reaction evidence="14 15">
        <text>FMN + ATP + H(+) = FAD + diphosphate</text>
        <dbReference type="Rhea" id="RHEA:17237"/>
        <dbReference type="ChEBI" id="CHEBI:15378"/>
        <dbReference type="ChEBI" id="CHEBI:30616"/>
        <dbReference type="ChEBI" id="CHEBI:33019"/>
        <dbReference type="ChEBI" id="CHEBI:57692"/>
        <dbReference type="ChEBI" id="CHEBI:58210"/>
        <dbReference type="EC" id="2.7.7.2"/>
    </reaction>
</comment>
<evidence type="ECO:0000256" key="7">
    <source>
        <dbReference type="ARBA" id="ARBA00022695"/>
    </source>
</evidence>
<dbReference type="RefSeq" id="WP_004332937.1">
    <property type="nucleotide sequence ID" value="NZ_ACNN01000012.1"/>
</dbReference>
<comment type="pathway">
    <text evidence="3 15">Cofactor biosynthesis; FMN biosynthesis; FMN from riboflavin (ATP route): step 1/1.</text>
</comment>
<dbReference type="PANTHER" id="PTHR22749">
    <property type="entry name" value="RIBOFLAVIN KINASE/FMN ADENYLYLTRANSFERASE"/>
    <property type="match status" value="1"/>
</dbReference>
<dbReference type="InterPro" id="IPR023465">
    <property type="entry name" value="Riboflavin_kinase_dom_sf"/>
</dbReference>
<dbReference type="InterPro" id="IPR023468">
    <property type="entry name" value="Riboflavin_kinase"/>
</dbReference>
<evidence type="ECO:0000256" key="11">
    <source>
        <dbReference type="ARBA" id="ARBA00022840"/>
    </source>
</evidence>
<keyword evidence="9 15" id="KW-0418">Kinase</keyword>
<evidence type="ECO:0000256" key="10">
    <source>
        <dbReference type="ARBA" id="ARBA00022827"/>
    </source>
</evidence>
<dbReference type="CDD" id="cd02064">
    <property type="entry name" value="FAD_synthetase_N"/>
    <property type="match status" value="1"/>
</dbReference>
<evidence type="ECO:0000256" key="6">
    <source>
        <dbReference type="ARBA" id="ARBA00022679"/>
    </source>
</evidence>
<evidence type="ECO:0000259" key="16">
    <source>
        <dbReference type="SMART" id="SM00904"/>
    </source>
</evidence>
<comment type="pathway">
    <text evidence="2 15">Cofactor biosynthesis; FAD biosynthesis; FAD from FMN: step 1/1.</text>
</comment>
<dbReference type="GO" id="GO:0009398">
    <property type="term" value="P:FMN biosynthetic process"/>
    <property type="evidence" value="ECO:0007669"/>
    <property type="project" value="UniProtKB-UniRule"/>
</dbReference>
<dbReference type="PIRSF" id="PIRSF004491">
    <property type="entry name" value="FAD_Synth"/>
    <property type="match status" value="1"/>
</dbReference>
<organism evidence="17 18">
    <name type="scientific">Porphyromonas endodontalis (strain ATCC 35406 / DSM 24491 / JCM 8526 / CCUG 16442 / BCRC 14492 / NCTC 13058 / HG 370)</name>
    <name type="common">Bacteroides endodontalis</name>
    <dbReference type="NCBI Taxonomy" id="553175"/>
    <lineage>
        <taxon>Bacteria</taxon>
        <taxon>Pseudomonadati</taxon>
        <taxon>Bacteroidota</taxon>
        <taxon>Bacteroidia</taxon>
        <taxon>Bacteroidales</taxon>
        <taxon>Porphyromonadaceae</taxon>
        <taxon>Porphyromonas</taxon>
    </lineage>
</organism>
<dbReference type="UniPathway" id="UPA00276">
    <property type="reaction ID" value="UER00406"/>
</dbReference>
<comment type="similarity">
    <text evidence="15">Belongs to the ribF family.</text>
</comment>
<dbReference type="EC" id="2.7.7.2" evidence="15"/>
<keyword evidence="8 15" id="KW-0547">Nucleotide-binding</keyword>
<dbReference type="AlphaFoldDB" id="C3J9D4"/>
<dbReference type="GO" id="GO:0005524">
    <property type="term" value="F:ATP binding"/>
    <property type="evidence" value="ECO:0007669"/>
    <property type="project" value="UniProtKB-UniRule"/>
</dbReference>
<comment type="caution">
    <text evidence="17">The sequence shown here is derived from an EMBL/GenBank/DDBJ whole genome shotgun (WGS) entry which is preliminary data.</text>
</comment>
<keyword evidence="18" id="KW-1185">Reference proteome</keyword>
<evidence type="ECO:0000256" key="5">
    <source>
        <dbReference type="ARBA" id="ARBA00022643"/>
    </source>
</evidence>
<keyword evidence="7 15" id="KW-0548">Nucleotidyltransferase</keyword>
<evidence type="ECO:0000256" key="8">
    <source>
        <dbReference type="ARBA" id="ARBA00022741"/>
    </source>
</evidence>
<keyword evidence="5 15" id="KW-0288">FMN</keyword>
<evidence type="ECO:0000256" key="9">
    <source>
        <dbReference type="ARBA" id="ARBA00022777"/>
    </source>
</evidence>
<dbReference type="Pfam" id="PF06574">
    <property type="entry name" value="FAD_syn"/>
    <property type="match status" value="1"/>
</dbReference>
<evidence type="ECO:0000256" key="14">
    <source>
        <dbReference type="ARBA" id="ARBA00049494"/>
    </source>
</evidence>
<keyword evidence="11 15" id="KW-0067">ATP-binding</keyword>
<evidence type="ECO:0000256" key="1">
    <source>
        <dbReference type="ARBA" id="ARBA00002121"/>
    </source>
</evidence>
<dbReference type="GeneID" id="93366426"/>
<evidence type="ECO:0000256" key="2">
    <source>
        <dbReference type="ARBA" id="ARBA00004726"/>
    </source>
</evidence>
<dbReference type="EC" id="2.7.1.26" evidence="15"/>
<keyword evidence="10 15" id="KW-0274">FAD</keyword>
<dbReference type="InterPro" id="IPR015864">
    <property type="entry name" value="FAD_synthase"/>
</dbReference>
<reference evidence="17 18" key="1">
    <citation type="submission" date="2009-04" db="EMBL/GenBank/DDBJ databases">
        <authorList>
            <person name="Sebastian Y."/>
            <person name="Madupu R."/>
            <person name="Durkin A.S."/>
            <person name="Torralba M."/>
            <person name="Methe B."/>
            <person name="Sutton G.G."/>
            <person name="Strausberg R.L."/>
            <person name="Nelson K.E."/>
        </authorList>
    </citation>
    <scope>NUCLEOTIDE SEQUENCE [LARGE SCALE GENOMIC DNA]</scope>
    <source>
        <strain evidence="18">ATCC 35406 / BCRC 14492 / JCM 8526 / NCTC 13058 / HG 370</strain>
    </source>
</reference>
<feature type="domain" description="Riboflavin kinase" evidence="16">
    <location>
        <begin position="196"/>
        <end position="322"/>
    </location>
</feature>
<keyword evidence="12" id="KW-0511">Multifunctional enzyme</keyword>
<dbReference type="InterPro" id="IPR015865">
    <property type="entry name" value="Riboflavin_kinase_bac/euk"/>
</dbReference>
<dbReference type="EMBL" id="ACNN01000012">
    <property type="protein sequence ID" value="EEN83291.1"/>
    <property type="molecule type" value="Genomic_DNA"/>
</dbReference>
<evidence type="ECO:0000256" key="3">
    <source>
        <dbReference type="ARBA" id="ARBA00005201"/>
    </source>
</evidence>
<dbReference type="STRING" id="553175.POREN0001_1077"/>
<dbReference type="SMART" id="SM00904">
    <property type="entry name" value="Flavokinase"/>
    <property type="match status" value="1"/>
</dbReference>
<dbReference type="Gene3D" id="3.40.50.620">
    <property type="entry name" value="HUPs"/>
    <property type="match status" value="1"/>
</dbReference>
<evidence type="ECO:0000256" key="4">
    <source>
        <dbReference type="ARBA" id="ARBA00022630"/>
    </source>
</evidence>
<evidence type="ECO:0000256" key="15">
    <source>
        <dbReference type="PIRNR" id="PIRNR004491"/>
    </source>
</evidence>
<dbReference type="GO" id="GO:0009231">
    <property type="term" value="P:riboflavin biosynthetic process"/>
    <property type="evidence" value="ECO:0007669"/>
    <property type="project" value="InterPro"/>
</dbReference>
<dbReference type="PANTHER" id="PTHR22749:SF6">
    <property type="entry name" value="RIBOFLAVIN KINASE"/>
    <property type="match status" value="1"/>
</dbReference>
<dbReference type="InterPro" id="IPR014729">
    <property type="entry name" value="Rossmann-like_a/b/a_fold"/>
</dbReference>